<dbReference type="OrthoDB" id="874372at2"/>
<name>A0A2S9GZU1_9BURK</name>
<dbReference type="Proteomes" id="UP000237839">
    <property type="component" value="Unassembled WGS sequence"/>
</dbReference>
<organism evidence="1 2">
    <name type="scientific">Solimicrobium silvestre</name>
    <dbReference type="NCBI Taxonomy" id="2099400"/>
    <lineage>
        <taxon>Bacteria</taxon>
        <taxon>Pseudomonadati</taxon>
        <taxon>Pseudomonadota</taxon>
        <taxon>Betaproteobacteria</taxon>
        <taxon>Burkholderiales</taxon>
        <taxon>Oxalobacteraceae</taxon>
        <taxon>Solimicrobium</taxon>
    </lineage>
</organism>
<proteinExistence type="predicted"/>
<gene>
    <name evidence="1" type="ORF">S2091_1993</name>
</gene>
<evidence type="ECO:0000313" key="2">
    <source>
        <dbReference type="Proteomes" id="UP000237839"/>
    </source>
</evidence>
<evidence type="ECO:0000313" key="1">
    <source>
        <dbReference type="EMBL" id="PRC93255.1"/>
    </source>
</evidence>
<accession>A0A2S9GZU1</accession>
<comment type="caution">
    <text evidence="1">The sequence shown here is derived from an EMBL/GenBank/DDBJ whole genome shotgun (WGS) entry which is preliminary data.</text>
</comment>
<protein>
    <submittedName>
        <fullName evidence="1">Uncharacterized protein</fullName>
    </submittedName>
</protein>
<dbReference type="AlphaFoldDB" id="A0A2S9GZU1"/>
<dbReference type="RefSeq" id="WP_105531652.1">
    <property type="nucleotide sequence ID" value="NZ_PUGF01000008.1"/>
</dbReference>
<sequence>MAEQEISKHTLNALKTIANKENDIWHKLREVALEIFIIVFAVTLSIWMHEQGEHRHEQQQVKSFLIGLKADIQSDIADMNDNIQSYQEDDAIYSYLANLGPATTLDKVKFEDAYAHATVGFNRFFIPHNSRYEGFKSSGKLTSIEDDKLLQHIVSLHEEAMPVIHNSESGWIYNQNSLIHYLDVALDAPEGSDLPFKLITAPKGKRLSKSMIASPQLYERYHTYIELGTQIIKEIELAYPDSAVKQVAVKS</sequence>
<reference evidence="1 2" key="1">
    <citation type="submission" date="2018-02" db="EMBL/GenBank/DDBJ databases">
        <title>Solimicrobium silvestre gen. nov., sp. nov., isolated from alpine forest soil.</title>
        <authorList>
            <person name="Margesin R."/>
            <person name="Albuquerque L."/>
            <person name="Zhang D.-C."/>
            <person name="Froufe H.J.C."/>
            <person name="Severino R."/>
            <person name="Roxo I."/>
            <person name="Egas C."/>
            <person name="Da Costa M.S."/>
        </authorList>
    </citation>
    <scope>NUCLEOTIDE SEQUENCE [LARGE SCALE GENOMIC DNA]</scope>
    <source>
        <strain evidence="1 2">S20-91</strain>
    </source>
</reference>
<keyword evidence="2" id="KW-1185">Reference proteome</keyword>
<dbReference type="EMBL" id="PUGF01000008">
    <property type="protein sequence ID" value="PRC93255.1"/>
    <property type="molecule type" value="Genomic_DNA"/>
</dbReference>